<dbReference type="Gene3D" id="3.10.490.10">
    <property type="entry name" value="Gamma-glutamyl cyclotransferase-like"/>
    <property type="match status" value="1"/>
</dbReference>
<evidence type="ECO:0000256" key="2">
    <source>
        <dbReference type="ARBA" id="ARBA00022679"/>
    </source>
</evidence>
<dbReference type="GO" id="GO:0016740">
    <property type="term" value="F:transferase activity"/>
    <property type="evidence" value="ECO:0007669"/>
    <property type="project" value="UniProtKB-KW"/>
</dbReference>
<feature type="chain" id="PRO_5041387039" description="Putative gamma-glutamylcyclotransferase" evidence="4">
    <location>
        <begin position="24"/>
        <end position="156"/>
    </location>
</feature>
<dbReference type="Proteomes" id="UP001174936">
    <property type="component" value="Unassembled WGS sequence"/>
</dbReference>
<protein>
    <recommendedName>
        <fullName evidence="3">Putative gamma-glutamylcyclotransferase</fullName>
    </recommendedName>
</protein>
<evidence type="ECO:0000256" key="1">
    <source>
        <dbReference type="ARBA" id="ARBA00008861"/>
    </source>
</evidence>
<evidence type="ECO:0000256" key="4">
    <source>
        <dbReference type="SAM" id="SignalP"/>
    </source>
</evidence>
<reference evidence="6" key="1">
    <citation type="submission" date="2023-06" db="EMBL/GenBank/DDBJ databases">
        <title>Genome-scale phylogeny and comparative genomics of the fungal order Sordariales.</title>
        <authorList>
            <consortium name="Lawrence Berkeley National Laboratory"/>
            <person name="Hensen N."/>
            <person name="Bonometti L."/>
            <person name="Westerberg I."/>
            <person name="Brannstrom I.O."/>
            <person name="Guillou S."/>
            <person name="Cros-Aarteil S."/>
            <person name="Calhoun S."/>
            <person name="Haridas S."/>
            <person name="Kuo A."/>
            <person name="Mondo S."/>
            <person name="Pangilinan J."/>
            <person name="Riley R."/>
            <person name="Labutti K."/>
            <person name="Andreopoulos B."/>
            <person name="Lipzen A."/>
            <person name="Chen C."/>
            <person name="Yanf M."/>
            <person name="Daum C."/>
            <person name="Ng V."/>
            <person name="Clum A."/>
            <person name="Steindorff A."/>
            <person name="Ohm R."/>
            <person name="Martin F."/>
            <person name="Silar P."/>
            <person name="Natvig D."/>
            <person name="Lalanne C."/>
            <person name="Gautier V."/>
            <person name="Ament-Velasquez S.L."/>
            <person name="Kruys A."/>
            <person name="Hutchinson M.I."/>
            <person name="Powell A.J."/>
            <person name="Barry K."/>
            <person name="Miller A.N."/>
            <person name="Grigoriev I.V."/>
            <person name="Debuchy R."/>
            <person name="Gladieux P."/>
            <person name="Thoren M.H."/>
            <person name="Johannesson H."/>
        </authorList>
    </citation>
    <scope>NUCLEOTIDE SEQUENCE</scope>
    <source>
        <strain evidence="6">SMH2532-1</strain>
    </source>
</reference>
<dbReference type="InterPro" id="IPR013024">
    <property type="entry name" value="GGCT-like"/>
</dbReference>
<dbReference type="InterPro" id="IPR036568">
    <property type="entry name" value="GGCT-like_sf"/>
</dbReference>
<feature type="domain" description="Gamma-glutamylcyclotransferase AIG2-like" evidence="5">
    <location>
        <begin position="8"/>
        <end position="129"/>
    </location>
</feature>
<evidence type="ECO:0000256" key="3">
    <source>
        <dbReference type="ARBA" id="ARBA00030602"/>
    </source>
</evidence>
<dbReference type="PANTHER" id="PTHR31544:SF2">
    <property type="entry name" value="AIG2-LIKE PROTEIN D"/>
    <property type="match status" value="1"/>
</dbReference>
<keyword evidence="2" id="KW-0808">Transferase</keyword>
<dbReference type="CDD" id="cd06661">
    <property type="entry name" value="GGCT_like"/>
    <property type="match status" value="1"/>
</dbReference>
<evidence type="ECO:0000259" key="5">
    <source>
        <dbReference type="Pfam" id="PF06094"/>
    </source>
</evidence>
<dbReference type="PANTHER" id="PTHR31544">
    <property type="entry name" value="AIG2-LIKE PROTEIN D"/>
    <property type="match status" value="1"/>
</dbReference>
<dbReference type="Pfam" id="PF06094">
    <property type="entry name" value="GGACT"/>
    <property type="match status" value="1"/>
</dbReference>
<evidence type="ECO:0000313" key="6">
    <source>
        <dbReference type="EMBL" id="KAK0651413.1"/>
    </source>
</evidence>
<accession>A0AA40CW60</accession>
<dbReference type="EMBL" id="JAULSV010000002">
    <property type="protein sequence ID" value="KAK0651413.1"/>
    <property type="molecule type" value="Genomic_DNA"/>
</dbReference>
<organism evidence="6 7">
    <name type="scientific">Cercophora newfieldiana</name>
    <dbReference type="NCBI Taxonomy" id="92897"/>
    <lineage>
        <taxon>Eukaryota</taxon>
        <taxon>Fungi</taxon>
        <taxon>Dikarya</taxon>
        <taxon>Ascomycota</taxon>
        <taxon>Pezizomycotina</taxon>
        <taxon>Sordariomycetes</taxon>
        <taxon>Sordariomycetidae</taxon>
        <taxon>Sordariales</taxon>
        <taxon>Lasiosphaeriaceae</taxon>
        <taxon>Cercophora</taxon>
    </lineage>
</organism>
<dbReference type="SUPFAM" id="SSF110857">
    <property type="entry name" value="Gamma-glutamyl cyclotransferase-like"/>
    <property type="match status" value="1"/>
</dbReference>
<proteinExistence type="inferred from homology"/>
<comment type="similarity">
    <text evidence="1">Belongs to the gamma-glutamylcyclotransferase family.</text>
</comment>
<evidence type="ECO:0000313" key="7">
    <source>
        <dbReference type="Proteomes" id="UP001174936"/>
    </source>
</evidence>
<keyword evidence="4" id="KW-0732">Signal</keyword>
<sequence length="156" mass="18053">MSTPPRPLFIYGTLRALPLLAWAITGDESQVDAISGMLRKGRVQGYKRCSVRHCDYPAAIKDDNCEIDGYLLLLETTSQRRKLDNFEGETYMVTPVAVSVENHEGGETIDADMYVWNRDNDALSSEPWDLEWFIKERLEDWLDLFRDMELVDEEEE</sequence>
<dbReference type="InterPro" id="IPR009288">
    <property type="entry name" value="AIG2-like_dom"/>
</dbReference>
<comment type="caution">
    <text evidence="6">The sequence shown here is derived from an EMBL/GenBank/DDBJ whole genome shotgun (WGS) entry which is preliminary data.</text>
</comment>
<name>A0AA40CW60_9PEZI</name>
<dbReference type="InterPro" id="IPR045038">
    <property type="entry name" value="AIG2-like"/>
</dbReference>
<feature type="signal peptide" evidence="4">
    <location>
        <begin position="1"/>
        <end position="23"/>
    </location>
</feature>
<dbReference type="AlphaFoldDB" id="A0AA40CW60"/>
<gene>
    <name evidence="6" type="ORF">B0T16DRAFT_403875</name>
</gene>
<keyword evidence="7" id="KW-1185">Reference proteome</keyword>